<dbReference type="RefSeq" id="WP_008742350.1">
    <property type="nucleotide sequence ID" value="NZ_CP108057.1"/>
</dbReference>
<feature type="chain" id="PRO_5045860074" evidence="2">
    <location>
        <begin position="28"/>
        <end position="156"/>
    </location>
</feature>
<feature type="region of interest" description="Disordered" evidence="1">
    <location>
        <begin position="34"/>
        <end position="57"/>
    </location>
</feature>
<keyword evidence="4" id="KW-1185">Reference proteome</keyword>
<dbReference type="EMBL" id="CP108057">
    <property type="protein sequence ID" value="WUO45019.1"/>
    <property type="molecule type" value="Genomic_DNA"/>
</dbReference>
<accession>A0ABZ1REP8</accession>
<protein>
    <submittedName>
        <fullName evidence="3">Uncharacterized protein</fullName>
    </submittedName>
</protein>
<evidence type="ECO:0000313" key="3">
    <source>
        <dbReference type="EMBL" id="WUO45019.1"/>
    </source>
</evidence>
<evidence type="ECO:0000256" key="1">
    <source>
        <dbReference type="SAM" id="MobiDB-lite"/>
    </source>
</evidence>
<dbReference type="GeneID" id="91413231"/>
<name>A0ABZ1REP8_9ACTN</name>
<gene>
    <name evidence="3" type="ORF">OHU17_03870</name>
</gene>
<organism evidence="3 4">
    <name type="scientific">Streptomyces goshikiensis</name>
    <dbReference type="NCBI Taxonomy" id="1942"/>
    <lineage>
        <taxon>Bacteria</taxon>
        <taxon>Bacillati</taxon>
        <taxon>Actinomycetota</taxon>
        <taxon>Actinomycetes</taxon>
        <taxon>Kitasatosporales</taxon>
        <taxon>Streptomycetaceae</taxon>
        <taxon>Streptomyces</taxon>
    </lineage>
</organism>
<dbReference type="Proteomes" id="UP001432075">
    <property type="component" value="Chromosome"/>
</dbReference>
<reference evidence="3" key="1">
    <citation type="submission" date="2022-10" db="EMBL/GenBank/DDBJ databases">
        <title>The complete genomes of actinobacterial strains from the NBC collection.</title>
        <authorList>
            <person name="Joergensen T.S."/>
            <person name="Alvarez Arevalo M."/>
            <person name="Sterndorff E.B."/>
            <person name="Faurdal D."/>
            <person name="Vuksanovic O."/>
            <person name="Mourched A.-S."/>
            <person name="Charusanti P."/>
            <person name="Shaw S."/>
            <person name="Blin K."/>
            <person name="Weber T."/>
        </authorList>
    </citation>
    <scope>NUCLEOTIDE SEQUENCE</scope>
    <source>
        <strain evidence="3">NBC_00283</strain>
    </source>
</reference>
<feature type="compositionally biased region" description="Basic and acidic residues" evidence="1">
    <location>
        <begin position="41"/>
        <end position="57"/>
    </location>
</feature>
<evidence type="ECO:0000313" key="4">
    <source>
        <dbReference type="Proteomes" id="UP001432075"/>
    </source>
</evidence>
<sequence length="156" mass="16511">MNNVRKRAGITAGVVLAGIGLAFPAVAFAEDHSKPATAAEARPHAGKGAELREEHRKELAEALAKDLGVPVDKVTGSLEKFRAAQGEKHREERKDRKDERAGERPDAAALQKKLADRLDQAVKDGKLTRAQADAVIAAAKAGVLPGPGGGPHHQER</sequence>
<feature type="region of interest" description="Disordered" evidence="1">
    <location>
        <begin position="75"/>
        <end position="111"/>
    </location>
</feature>
<feature type="signal peptide" evidence="2">
    <location>
        <begin position="1"/>
        <end position="27"/>
    </location>
</feature>
<feature type="compositionally biased region" description="Basic and acidic residues" evidence="1">
    <location>
        <begin position="79"/>
        <end position="106"/>
    </location>
</feature>
<evidence type="ECO:0000256" key="2">
    <source>
        <dbReference type="SAM" id="SignalP"/>
    </source>
</evidence>
<keyword evidence="2" id="KW-0732">Signal</keyword>
<proteinExistence type="predicted"/>